<protein>
    <submittedName>
        <fullName evidence="1">Paired amphipathic helix protein Sin3a</fullName>
    </submittedName>
</protein>
<proteinExistence type="predicted"/>
<evidence type="ECO:0000313" key="2">
    <source>
        <dbReference type="Proteomes" id="UP001054945"/>
    </source>
</evidence>
<reference evidence="1 2" key="1">
    <citation type="submission" date="2021-06" db="EMBL/GenBank/DDBJ databases">
        <title>Caerostris extrusa draft genome.</title>
        <authorList>
            <person name="Kono N."/>
            <person name="Arakawa K."/>
        </authorList>
    </citation>
    <scope>NUCLEOTIDE SEQUENCE [LARGE SCALE GENOMIC DNA]</scope>
</reference>
<gene>
    <name evidence="1" type="primary">SIN3A_0</name>
    <name evidence="1" type="ORF">CEXT_251581</name>
</gene>
<dbReference type="EMBL" id="BPLR01009183">
    <property type="protein sequence ID" value="GIY30164.1"/>
    <property type="molecule type" value="Genomic_DNA"/>
</dbReference>
<accession>A0AAV4S9Y6</accession>
<organism evidence="1 2">
    <name type="scientific">Caerostris extrusa</name>
    <name type="common">Bark spider</name>
    <name type="synonym">Caerostris bankana</name>
    <dbReference type="NCBI Taxonomy" id="172846"/>
    <lineage>
        <taxon>Eukaryota</taxon>
        <taxon>Metazoa</taxon>
        <taxon>Ecdysozoa</taxon>
        <taxon>Arthropoda</taxon>
        <taxon>Chelicerata</taxon>
        <taxon>Arachnida</taxon>
        <taxon>Araneae</taxon>
        <taxon>Araneomorphae</taxon>
        <taxon>Entelegynae</taxon>
        <taxon>Araneoidea</taxon>
        <taxon>Araneidae</taxon>
        <taxon>Caerostris</taxon>
    </lineage>
</organism>
<sequence length="120" mass="14590">MMSKFFSTKQATECILFRIVICSYIVKTLFPKAKEIHQAVSEIKTSNFNAWHTLWLEKYVTPPMLKSCNEWLLKTERNRFISQRITVSEYAKPPYIPYYKYMVRYYQFEKDEEEEEMNTE</sequence>
<keyword evidence="2" id="KW-1185">Reference proteome</keyword>
<name>A0AAV4S9Y6_CAEEX</name>
<evidence type="ECO:0000313" key="1">
    <source>
        <dbReference type="EMBL" id="GIY30164.1"/>
    </source>
</evidence>
<dbReference type="Proteomes" id="UP001054945">
    <property type="component" value="Unassembled WGS sequence"/>
</dbReference>
<comment type="caution">
    <text evidence="1">The sequence shown here is derived from an EMBL/GenBank/DDBJ whole genome shotgun (WGS) entry which is preliminary data.</text>
</comment>
<dbReference type="AlphaFoldDB" id="A0AAV4S9Y6"/>